<sequence length="190" mass="21203">MHITAIQAFPTSVLRHNAFVVALVKMIEKSEKGLRRLDHQTSHNRHLKKDRETMRNQIEALKLRKVELEGENAALKSRLDGQESCIAEAIAQCQGSAEALAKIVRGSSQETKKMTTKKRSLVPDDHIALLYESLPPNRKKRRSMSPAIDMTKPHRLNTSPKTQTQSTSGHRSPIILHPTSSPDLTSSESG</sequence>
<feature type="coiled-coil region" evidence="1">
    <location>
        <begin position="44"/>
        <end position="78"/>
    </location>
</feature>
<dbReference type="Proteomes" id="UP000724874">
    <property type="component" value="Unassembled WGS sequence"/>
</dbReference>
<name>A0A9P5NRJ2_GYMJU</name>
<dbReference type="EMBL" id="JADNYJ010000037">
    <property type="protein sequence ID" value="KAF8902224.1"/>
    <property type="molecule type" value="Genomic_DNA"/>
</dbReference>
<proteinExistence type="predicted"/>
<dbReference type="AlphaFoldDB" id="A0A9P5NRJ2"/>
<comment type="caution">
    <text evidence="3">The sequence shown here is derived from an EMBL/GenBank/DDBJ whole genome shotgun (WGS) entry which is preliminary data.</text>
</comment>
<evidence type="ECO:0000256" key="1">
    <source>
        <dbReference type="SAM" id="Coils"/>
    </source>
</evidence>
<protein>
    <submittedName>
        <fullName evidence="3">Uncharacterized protein</fullName>
    </submittedName>
</protein>
<evidence type="ECO:0000313" key="4">
    <source>
        <dbReference type="Proteomes" id="UP000724874"/>
    </source>
</evidence>
<accession>A0A9P5NRJ2</accession>
<feature type="compositionally biased region" description="Polar residues" evidence="2">
    <location>
        <begin position="178"/>
        <end position="190"/>
    </location>
</feature>
<feature type="compositionally biased region" description="Polar residues" evidence="2">
    <location>
        <begin position="156"/>
        <end position="170"/>
    </location>
</feature>
<keyword evidence="4" id="KW-1185">Reference proteome</keyword>
<evidence type="ECO:0000313" key="3">
    <source>
        <dbReference type="EMBL" id="KAF8902224.1"/>
    </source>
</evidence>
<gene>
    <name evidence="3" type="ORF">CPB84DRAFT_1824362</name>
</gene>
<keyword evidence="1" id="KW-0175">Coiled coil</keyword>
<reference evidence="3" key="1">
    <citation type="submission" date="2020-11" db="EMBL/GenBank/DDBJ databases">
        <authorList>
            <consortium name="DOE Joint Genome Institute"/>
            <person name="Ahrendt S."/>
            <person name="Riley R."/>
            <person name="Andreopoulos W."/>
            <person name="LaButti K."/>
            <person name="Pangilinan J."/>
            <person name="Ruiz-duenas F.J."/>
            <person name="Barrasa J.M."/>
            <person name="Sanchez-Garcia M."/>
            <person name="Camarero S."/>
            <person name="Miyauchi S."/>
            <person name="Serrano A."/>
            <person name="Linde D."/>
            <person name="Babiker R."/>
            <person name="Drula E."/>
            <person name="Ayuso-Fernandez I."/>
            <person name="Pacheco R."/>
            <person name="Padilla G."/>
            <person name="Ferreira P."/>
            <person name="Barriuso J."/>
            <person name="Kellner H."/>
            <person name="Castanera R."/>
            <person name="Alfaro M."/>
            <person name="Ramirez L."/>
            <person name="Pisabarro A.G."/>
            <person name="Kuo A."/>
            <person name="Tritt A."/>
            <person name="Lipzen A."/>
            <person name="He G."/>
            <person name="Yan M."/>
            <person name="Ng V."/>
            <person name="Cullen D."/>
            <person name="Martin F."/>
            <person name="Rosso M.-N."/>
            <person name="Henrissat B."/>
            <person name="Hibbett D."/>
            <person name="Martinez A.T."/>
            <person name="Grigoriev I.V."/>
        </authorList>
    </citation>
    <scope>NUCLEOTIDE SEQUENCE</scope>
    <source>
        <strain evidence="3">AH 44721</strain>
    </source>
</reference>
<feature type="region of interest" description="Disordered" evidence="2">
    <location>
        <begin position="134"/>
        <end position="190"/>
    </location>
</feature>
<organism evidence="3 4">
    <name type="scientific">Gymnopilus junonius</name>
    <name type="common">Spectacular rustgill mushroom</name>
    <name type="synonym">Gymnopilus spectabilis subsp. junonius</name>
    <dbReference type="NCBI Taxonomy" id="109634"/>
    <lineage>
        <taxon>Eukaryota</taxon>
        <taxon>Fungi</taxon>
        <taxon>Dikarya</taxon>
        <taxon>Basidiomycota</taxon>
        <taxon>Agaricomycotina</taxon>
        <taxon>Agaricomycetes</taxon>
        <taxon>Agaricomycetidae</taxon>
        <taxon>Agaricales</taxon>
        <taxon>Agaricineae</taxon>
        <taxon>Hymenogastraceae</taxon>
        <taxon>Gymnopilus</taxon>
    </lineage>
</organism>
<evidence type="ECO:0000256" key="2">
    <source>
        <dbReference type="SAM" id="MobiDB-lite"/>
    </source>
</evidence>